<evidence type="ECO:0000313" key="2">
    <source>
        <dbReference type="EMBL" id="EMD39280.1"/>
    </source>
</evidence>
<dbReference type="OrthoDB" id="6359816at2759"/>
<dbReference type="Pfam" id="PF00651">
    <property type="entry name" value="BTB"/>
    <property type="match status" value="1"/>
</dbReference>
<evidence type="ECO:0000259" key="1">
    <source>
        <dbReference type="PROSITE" id="PS50097"/>
    </source>
</evidence>
<dbReference type="SMART" id="SM00225">
    <property type="entry name" value="BTB"/>
    <property type="match status" value="1"/>
</dbReference>
<gene>
    <name evidence="2" type="ORF">CERSUDRAFT_93325</name>
</gene>
<evidence type="ECO:0000313" key="3">
    <source>
        <dbReference type="Proteomes" id="UP000016930"/>
    </source>
</evidence>
<dbReference type="CDD" id="cd18186">
    <property type="entry name" value="BTB_POZ_ZBTB_KLHL-like"/>
    <property type="match status" value="1"/>
</dbReference>
<dbReference type="AlphaFoldDB" id="M2R403"/>
<reference evidence="2 3" key="1">
    <citation type="journal article" date="2012" name="Proc. Natl. Acad. Sci. U.S.A.">
        <title>Comparative genomics of Ceriporiopsis subvermispora and Phanerochaete chrysosporium provide insight into selective ligninolysis.</title>
        <authorList>
            <person name="Fernandez-Fueyo E."/>
            <person name="Ruiz-Duenas F.J."/>
            <person name="Ferreira P."/>
            <person name="Floudas D."/>
            <person name="Hibbett D.S."/>
            <person name="Canessa P."/>
            <person name="Larrondo L.F."/>
            <person name="James T.Y."/>
            <person name="Seelenfreund D."/>
            <person name="Lobos S."/>
            <person name="Polanco R."/>
            <person name="Tello M."/>
            <person name="Honda Y."/>
            <person name="Watanabe T."/>
            <person name="Watanabe T."/>
            <person name="Ryu J.S."/>
            <person name="Kubicek C.P."/>
            <person name="Schmoll M."/>
            <person name="Gaskell J."/>
            <person name="Hammel K.E."/>
            <person name="St John F.J."/>
            <person name="Vanden Wymelenberg A."/>
            <person name="Sabat G."/>
            <person name="Splinter BonDurant S."/>
            <person name="Syed K."/>
            <person name="Yadav J.S."/>
            <person name="Doddapaneni H."/>
            <person name="Subramanian V."/>
            <person name="Lavin J.L."/>
            <person name="Oguiza J.A."/>
            <person name="Perez G."/>
            <person name="Pisabarro A.G."/>
            <person name="Ramirez L."/>
            <person name="Santoyo F."/>
            <person name="Master E."/>
            <person name="Coutinho P.M."/>
            <person name="Henrissat B."/>
            <person name="Lombard V."/>
            <person name="Magnuson J.K."/>
            <person name="Kuees U."/>
            <person name="Hori C."/>
            <person name="Igarashi K."/>
            <person name="Samejima M."/>
            <person name="Held B.W."/>
            <person name="Barry K.W."/>
            <person name="LaButti K.M."/>
            <person name="Lapidus A."/>
            <person name="Lindquist E.A."/>
            <person name="Lucas S.M."/>
            <person name="Riley R."/>
            <person name="Salamov A.A."/>
            <person name="Hoffmeister D."/>
            <person name="Schwenk D."/>
            <person name="Hadar Y."/>
            <person name="Yarden O."/>
            <person name="de Vries R.P."/>
            <person name="Wiebenga A."/>
            <person name="Stenlid J."/>
            <person name="Eastwood D."/>
            <person name="Grigoriev I.V."/>
            <person name="Berka R.M."/>
            <person name="Blanchette R.A."/>
            <person name="Kersten P."/>
            <person name="Martinez A.T."/>
            <person name="Vicuna R."/>
            <person name="Cullen D."/>
        </authorList>
    </citation>
    <scope>NUCLEOTIDE SEQUENCE [LARGE SCALE GENOMIC DNA]</scope>
    <source>
        <strain evidence="2 3">B</strain>
    </source>
</reference>
<organism evidence="2 3">
    <name type="scientific">Ceriporiopsis subvermispora (strain B)</name>
    <name type="common">White-rot fungus</name>
    <name type="synonym">Gelatoporia subvermispora</name>
    <dbReference type="NCBI Taxonomy" id="914234"/>
    <lineage>
        <taxon>Eukaryota</taxon>
        <taxon>Fungi</taxon>
        <taxon>Dikarya</taxon>
        <taxon>Basidiomycota</taxon>
        <taxon>Agaricomycotina</taxon>
        <taxon>Agaricomycetes</taxon>
        <taxon>Polyporales</taxon>
        <taxon>Gelatoporiaceae</taxon>
        <taxon>Gelatoporia</taxon>
    </lineage>
</organism>
<sequence>MSFTEAAPPFDKASNIPAVDNVRPPADLGIRSRDGVKFHVHKSILSVASQTFAAMLYSADKTNDNEEPITLEEDKRTLDALFCAYYPLADPELEYAEDVFNVTKASKKYMMEHAEQVAYRVLMSSDFLELDPFSVFSIACHFNLKEEARKAARHTQMCHPPSYAPVALWSAGGQNVWNLLAYGRRYKEAIWSALEEREFWDFPMHTERYTTFFCQACYPIANKIGILDDMCGPCGLSWNDYRRLSMEILRPLSYSVSTEDDRTQLKKVLLLEAKPEKLELNCLQCRVKAVEVVGDFVDALAREIKNIVSLVELELHLDE</sequence>
<dbReference type="Proteomes" id="UP000016930">
    <property type="component" value="Unassembled WGS sequence"/>
</dbReference>
<dbReference type="SUPFAM" id="SSF54695">
    <property type="entry name" value="POZ domain"/>
    <property type="match status" value="1"/>
</dbReference>
<dbReference type="EMBL" id="KB445794">
    <property type="protein sequence ID" value="EMD39280.1"/>
    <property type="molecule type" value="Genomic_DNA"/>
</dbReference>
<dbReference type="Gene3D" id="3.30.710.10">
    <property type="entry name" value="Potassium Channel Kv1.1, Chain A"/>
    <property type="match status" value="1"/>
</dbReference>
<accession>M2R403</accession>
<keyword evidence="3" id="KW-1185">Reference proteome</keyword>
<dbReference type="HOGENOM" id="CLU_871532_0_0_1"/>
<dbReference type="InterPro" id="IPR011333">
    <property type="entry name" value="SKP1/BTB/POZ_sf"/>
</dbReference>
<dbReference type="InterPro" id="IPR000210">
    <property type="entry name" value="BTB/POZ_dom"/>
</dbReference>
<feature type="domain" description="BTB" evidence="1">
    <location>
        <begin position="26"/>
        <end position="86"/>
    </location>
</feature>
<dbReference type="STRING" id="914234.M2R403"/>
<proteinExistence type="predicted"/>
<protein>
    <recommendedName>
        <fullName evidence="1">BTB domain-containing protein</fullName>
    </recommendedName>
</protein>
<dbReference type="PROSITE" id="PS50097">
    <property type="entry name" value="BTB"/>
    <property type="match status" value="1"/>
</dbReference>
<name>M2R403_CERS8</name>